<protein>
    <recommendedName>
        <fullName evidence="3">Retrovirus-related Pol polyprotein from transposon TNT 1-94</fullName>
    </recommendedName>
</protein>
<sequence length="235" mass="26519">MYAMVCTRPDLAHVVSTVSKFLSNPGRMHWDAVKWIFRYLRGTTDYGIMFSKQQSDLSVRGYVDADYTGDLDDRRFTTGYVFTIGGGPICWKSMIQSLVALSTTASEYMAIAEAAKESLWLIGLVKELGIQQGGVQLYCDSQSAIYLAKNQAYHERTKHIDVKFHKIRELVSFGELLLEKVHTSKNAADMLTKPVTTEKFKGIFGISFLRVSINTLLCNPNLIHSENPISLFLWT</sequence>
<proteinExistence type="predicted"/>
<dbReference type="Proteomes" id="UP001227230">
    <property type="component" value="Chromosome 13"/>
</dbReference>
<name>A0ABY9D344_VITVI</name>
<dbReference type="InterPro" id="IPR043502">
    <property type="entry name" value="DNA/RNA_pol_sf"/>
</dbReference>
<evidence type="ECO:0008006" key="3">
    <source>
        <dbReference type="Google" id="ProtNLM"/>
    </source>
</evidence>
<dbReference type="CDD" id="cd09272">
    <property type="entry name" value="RNase_HI_RT_Ty1"/>
    <property type="match status" value="1"/>
</dbReference>
<organism evidence="1 2">
    <name type="scientific">Vitis vinifera</name>
    <name type="common">Grape</name>
    <dbReference type="NCBI Taxonomy" id="29760"/>
    <lineage>
        <taxon>Eukaryota</taxon>
        <taxon>Viridiplantae</taxon>
        <taxon>Streptophyta</taxon>
        <taxon>Embryophyta</taxon>
        <taxon>Tracheophyta</taxon>
        <taxon>Spermatophyta</taxon>
        <taxon>Magnoliopsida</taxon>
        <taxon>eudicotyledons</taxon>
        <taxon>Gunneridae</taxon>
        <taxon>Pentapetalae</taxon>
        <taxon>rosids</taxon>
        <taxon>Vitales</taxon>
        <taxon>Vitaceae</taxon>
        <taxon>Viteae</taxon>
        <taxon>Vitis</taxon>
    </lineage>
</organism>
<reference evidence="1 2" key="1">
    <citation type="journal article" date="2023" name="Hortic Res">
        <title>The complete reference genome for grapevine (Vitis vinifera L.) genetics and breeding.</title>
        <authorList>
            <person name="Shi X."/>
            <person name="Cao S."/>
            <person name="Wang X."/>
            <person name="Huang S."/>
            <person name="Wang Y."/>
            <person name="Liu Z."/>
            <person name="Liu W."/>
            <person name="Leng X."/>
            <person name="Peng Y."/>
            <person name="Wang N."/>
            <person name="Wang Y."/>
            <person name="Ma Z."/>
            <person name="Xu X."/>
            <person name="Zhang F."/>
            <person name="Xue H."/>
            <person name="Zhong H."/>
            <person name="Wang Y."/>
            <person name="Zhang K."/>
            <person name="Velt A."/>
            <person name="Avia K."/>
            <person name="Holtgrawe D."/>
            <person name="Grimplet J."/>
            <person name="Matus J.T."/>
            <person name="Ware D."/>
            <person name="Wu X."/>
            <person name="Wang H."/>
            <person name="Liu C."/>
            <person name="Fang Y."/>
            <person name="Rustenholz C."/>
            <person name="Cheng Z."/>
            <person name="Xiao H."/>
            <person name="Zhou Y."/>
        </authorList>
    </citation>
    <scope>NUCLEOTIDE SEQUENCE [LARGE SCALE GENOMIC DNA]</scope>
    <source>
        <strain evidence="2">cv. Pinot noir / PN40024</strain>
        <tissue evidence="1">Leaf</tissue>
    </source>
</reference>
<evidence type="ECO:0000313" key="2">
    <source>
        <dbReference type="Proteomes" id="UP001227230"/>
    </source>
</evidence>
<accession>A0ABY9D344</accession>
<dbReference type="SUPFAM" id="SSF56672">
    <property type="entry name" value="DNA/RNA polymerases"/>
    <property type="match status" value="1"/>
</dbReference>
<keyword evidence="2" id="KW-1185">Reference proteome</keyword>
<dbReference type="PANTHER" id="PTHR11439">
    <property type="entry name" value="GAG-POL-RELATED RETROTRANSPOSON"/>
    <property type="match status" value="1"/>
</dbReference>
<gene>
    <name evidence="1" type="ORF">VitviT2T_019479</name>
</gene>
<evidence type="ECO:0000313" key="1">
    <source>
        <dbReference type="EMBL" id="WKA01185.1"/>
    </source>
</evidence>
<dbReference type="EMBL" id="CP126660">
    <property type="protein sequence ID" value="WKA01185.1"/>
    <property type="molecule type" value="Genomic_DNA"/>
</dbReference>